<comment type="caution">
    <text evidence="2">The sequence shown here is derived from an EMBL/GenBank/DDBJ whole genome shotgun (WGS) entry which is preliminary data.</text>
</comment>
<dbReference type="SUPFAM" id="SSF51182">
    <property type="entry name" value="RmlC-like cupins"/>
    <property type="match status" value="1"/>
</dbReference>
<name>A0A8J3H291_9RHOB</name>
<protein>
    <recommendedName>
        <fullName evidence="1">Cupin type-2 domain-containing protein</fullName>
    </recommendedName>
</protein>
<evidence type="ECO:0000259" key="1">
    <source>
        <dbReference type="Pfam" id="PF07883"/>
    </source>
</evidence>
<feature type="domain" description="Cupin type-2" evidence="1">
    <location>
        <begin position="41"/>
        <end position="109"/>
    </location>
</feature>
<organism evidence="2 3">
    <name type="scientific">Seohaeicola zhoushanensis</name>
    <dbReference type="NCBI Taxonomy" id="1569283"/>
    <lineage>
        <taxon>Bacteria</taxon>
        <taxon>Pseudomonadati</taxon>
        <taxon>Pseudomonadota</taxon>
        <taxon>Alphaproteobacteria</taxon>
        <taxon>Rhodobacterales</taxon>
        <taxon>Roseobacteraceae</taxon>
        <taxon>Seohaeicola</taxon>
    </lineage>
</organism>
<dbReference type="RefSeq" id="WP_189682222.1">
    <property type="nucleotide sequence ID" value="NZ_BNCJ01000019.1"/>
</dbReference>
<dbReference type="EMBL" id="BNCJ01000019">
    <property type="protein sequence ID" value="GHF67457.1"/>
    <property type="molecule type" value="Genomic_DNA"/>
</dbReference>
<proteinExistence type="predicted"/>
<gene>
    <name evidence="2" type="ORF">GCM10017056_43380</name>
</gene>
<dbReference type="InterPro" id="IPR011051">
    <property type="entry name" value="RmlC_Cupin_sf"/>
</dbReference>
<dbReference type="PANTHER" id="PTHR43346">
    <property type="entry name" value="LIGAND BINDING DOMAIN PROTEIN, PUTATIVE (AFU_ORTHOLOGUE AFUA_6G14370)-RELATED"/>
    <property type="match status" value="1"/>
</dbReference>
<reference evidence="2" key="2">
    <citation type="submission" date="2020-09" db="EMBL/GenBank/DDBJ databases">
        <authorList>
            <person name="Sun Q."/>
            <person name="Kim S."/>
        </authorList>
    </citation>
    <scope>NUCLEOTIDE SEQUENCE</scope>
    <source>
        <strain evidence="2">KCTC 42650</strain>
    </source>
</reference>
<keyword evidence="3" id="KW-1185">Reference proteome</keyword>
<sequence>MEYVVELDKLETYAPPLHDGTANRRLVPADLGAGIEVVHGTLESGGTASRHKHATEWQVIILLEGTANLEIGAEPSRPLTAGAVVRIPPDTPHYFEVTSEEPAKVIVIYSPPLGAGGFIAA</sequence>
<dbReference type="InterPro" id="IPR014710">
    <property type="entry name" value="RmlC-like_jellyroll"/>
</dbReference>
<accession>A0A8J3H291</accession>
<evidence type="ECO:0000313" key="3">
    <source>
        <dbReference type="Proteomes" id="UP000626220"/>
    </source>
</evidence>
<dbReference type="AlphaFoldDB" id="A0A8J3H291"/>
<dbReference type="Proteomes" id="UP000626220">
    <property type="component" value="Unassembled WGS sequence"/>
</dbReference>
<dbReference type="PANTHER" id="PTHR43346:SF1">
    <property type="entry name" value="QUERCETIN 2,3-DIOXYGENASE-RELATED"/>
    <property type="match status" value="1"/>
</dbReference>
<dbReference type="InterPro" id="IPR052538">
    <property type="entry name" value="Flavonoid_dioxygenase-like"/>
</dbReference>
<dbReference type="InterPro" id="IPR013096">
    <property type="entry name" value="Cupin_2"/>
</dbReference>
<reference evidence="2" key="1">
    <citation type="journal article" date="2014" name="Int. J. Syst. Evol. Microbiol.">
        <title>Complete genome sequence of Corynebacterium casei LMG S-19264T (=DSM 44701T), isolated from a smear-ripened cheese.</title>
        <authorList>
            <consortium name="US DOE Joint Genome Institute (JGI-PGF)"/>
            <person name="Walter F."/>
            <person name="Albersmeier A."/>
            <person name="Kalinowski J."/>
            <person name="Ruckert C."/>
        </authorList>
    </citation>
    <scope>NUCLEOTIDE SEQUENCE</scope>
    <source>
        <strain evidence="2">KCTC 42650</strain>
    </source>
</reference>
<dbReference type="Pfam" id="PF07883">
    <property type="entry name" value="Cupin_2"/>
    <property type="match status" value="1"/>
</dbReference>
<dbReference type="Gene3D" id="2.60.120.10">
    <property type="entry name" value="Jelly Rolls"/>
    <property type="match status" value="1"/>
</dbReference>
<evidence type="ECO:0000313" key="2">
    <source>
        <dbReference type="EMBL" id="GHF67457.1"/>
    </source>
</evidence>